<dbReference type="EMBL" id="KN881378">
    <property type="protein sequence ID" value="KIY60671.1"/>
    <property type="molecule type" value="Genomic_DNA"/>
</dbReference>
<evidence type="ECO:0000313" key="2">
    <source>
        <dbReference type="Proteomes" id="UP000054007"/>
    </source>
</evidence>
<protein>
    <submittedName>
        <fullName evidence="1">Uncharacterized protein</fullName>
    </submittedName>
</protein>
<reference evidence="1 2" key="1">
    <citation type="journal article" date="2015" name="Fungal Genet. Biol.">
        <title>Evolution of novel wood decay mechanisms in Agaricales revealed by the genome sequences of Fistulina hepatica and Cylindrobasidium torrendii.</title>
        <authorList>
            <person name="Floudas D."/>
            <person name="Held B.W."/>
            <person name="Riley R."/>
            <person name="Nagy L.G."/>
            <person name="Koehler G."/>
            <person name="Ransdell A.S."/>
            <person name="Younus H."/>
            <person name="Chow J."/>
            <person name="Chiniquy J."/>
            <person name="Lipzen A."/>
            <person name="Tritt A."/>
            <person name="Sun H."/>
            <person name="Haridas S."/>
            <person name="LaButti K."/>
            <person name="Ohm R.A."/>
            <person name="Kues U."/>
            <person name="Blanchette R.A."/>
            <person name="Grigoriev I.V."/>
            <person name="Minto R.E."/>
            <person name="Hibbett D.S."/>
        </authorList>
    </citation>
    <scope>NUCLEOTIDE SEQUENCE [LARGE SCALE GENOMIC DNA]</scope>
    <source>
        <strain evidence="1 2">FP15055 ss-10</strain>
    </source>
</reference>
<sequence length="306" mass="34269">MSQKGCIIVDEAHGYRIVAHDENAIIARLMPDGTLDMELVVLREVPSEDELREPLLASGTRVIKEACIYRRDQRPNHTGRMAQIGWTTGARHLQPTLDYGVSFKNPNLSDSERTRQDTELIGVLSLLWALVTVNMPHEIVESVTRQIYDSMRPYPPMGTRQVPPGSGFSFDLDGLLFEFRNATRCPPEGYATFGYEATSHHDDVWVKWAFAATFGREVPADGELQQRGLQHAGGNFVDCDLEIVVQQAAGTVIAFMPEHEHGTTRGYGIHNAIVALTSLGRIHRQWDNLSLASVTRFMPCNDHQDM</sequence>
<dbReference type="AlphaFoldDB" id="A0A0D7ATP9"/>
<accession>A0A0D7ATP9</accession>
<name>A0A0D7ATP9_9AGAR</name>
<gene>
    <name evidence="1" type="ORF">CYLTODRAFT_427800</name>
</gene>
<organism evidence="1 2">
    <name type="scientific">Cylindrobasidium torrendii FP15055 ss-10</name>
    <dbReference type="NCBI Taxonomy" id="1314674"/>
    <lineage>
        <taxon>Eukaryota</taxon>
        <taxon>Fungi</taxon>
        <taxon>Dikarya</taxon>
        <taxon>Basidiomycota</taxon>
        <taxon>Agaricomycotina</taxon>
        <taxon>Agaricomycetes</taxon>
        <taxon>Agaricomycetidae</taxon>
        <taxon>Agaricales</taxon>
        <taxon>Marasmiineae</taxon>
        <taxon>Physalacriaceae</taxon>
        <taxon>Cylindrobasidium</taxon>
    </lineage>
</organism>
<dbReference type="OrthoDB" id="2684108at2759"/>
<proteinExistence type="predicted"/>
<evidence type="ECO:0000313" key="1">
    <source>
        <dbReference type="EMBL" id="KIY60671.1"/>
    </source>
</evidence>
<dbReference type="Proteomes" id="UP000054007">
    <property type="component" value="Unassembled WGS sequence"/>
</dbReference>
<dbReference type="STRING" id="1314674.A0A0D7ATP9"/>
<keyword evidence="2" id="KW-1185">Reference proteome</keyword>